<gene>
    <name evidence="1" type="ORF">Pla108_23020</name>
</gene>
<sequence>MNRIGFSYLVNPVDPVLSHFVRSSGMLRHVFIAWTVLSAVTGAIAAESVVFEDDFSDGVERWEVLDPATWRLNDDGTFEITARESAYKPPHRSPLHVALVKDVTVGDMAIEFRVKSTLDTGSHRDCCVFFGWQDPAHFYYVHLGALPDAASGQIQLVDGADRRPLTANKRPVPWTDGWHTVRLERHPATGRIAVYFDDLTTPLMETTDTTLGAGRVGIGSFDDCDAFDDVRVLDGSTK</sequence>
<comment type="caution">
    <text evidence="1">The sequence shown here is derived from an EMBL/GenBank/DDBJ whole genome shotgun (WGS) entry which is preliminary data.</text>
</comment>
<dbReference type="Proteomes" id="UP000317421">
    <property type="component" value="Unassembled WGS sequence"/>
</dbReference>
<accession>A0A5C6AG30</accession>
<organism evidence="1 2">
    <name type="scientific">Botrimarina colliarenosi</name>
    <dbReference type="NCBI Taxonomy" id="2528001"/>
    <lineage>
        <taxon>Bacteria</taxon>
        <taxon>Pseudomonadati</taxon>
        <taxon>Planctomycetota</taxon>
        <taxon>Planctomycetia</taxon>
        <taxon>Pirellulales</taxon>
        <taxon>Lacipirellulaceae</taxon>
        <taxon>Botrimarina</taxon>
    </lineage>
</organism>
<protein>
    <recommendedName>
        <fullName evidence="3">3-keto-disaccharide hydrolase domain-containing protein</fullName>
    </recommendedName>
</protein>
<reference evidence="1 2" key="1">
    <citation type="submission" date="2019-02" db="EMBL/GenBank/DDBJ databases">
        <title>Deep-cultivation of Planctomycetes and their phenomic and genomic characterization uncovers novel biology.</title>
        <authorList>
            <person name="Wiegand S."/>
            <person name="Jogler M."/>
            <person name="Boedeker C."/>
            <person name="Pinto D."/>
            <person name="Vollmers J."/>
            <person name="Rivas-Marin E."/>
            <person name="Kohn T."/>
            <person name="Peeters S.H."/>
            <person name="Heuer A."/>
            <person name="Rast P."/>
            <person name="Oberbeckmann S."/>
            <person name="Bunk B."/>
            <person name="Jeske O."/>
            <person name="Meyerdierks A."/>
            <person name="Storesund J.E."/>
            <person name="Kallscheuer N."/>
            <person name="Luecker S."/>
            <person name="Lage O.M."/>
            <person name="Pohl T."/>
            <person name="Merkel B.J."/>
            <person name="Hornburger P."/>
            <person name="Mueller R.-W."/>
            <person name="Bruemmer F."/>
            <person name="Labrenz M."/>
            <person name="Spormann A.M."/>
            <person name="Op Den Camp H."/>
            <person name="Overmann J."/>
            <person name="Amann R."/>
            <person name="Jetten M.S.M."/>
            <person name="Mascher T."/>
            <person name="Medema M.H."/>
            <person name="Devos D.P."/>
            <person name="Kaster A.-K."/>
            <person name="Ovreas L."/>
            <person name="Rohde M."/>
            <person name="Galperin M.Y."/>
            <person name="Jogler C."/>
        </authorList>
    </citation>
    <scope>NUCLEOTIDE SEQUENCE [LARGE SCALE GENOMIC DNA]</scope>
    <source>
        <strain evidence="1 2">Pla108</strain>
    </source>
</reference>
<dbReference type="Gene3D" id="2.60.120.560">
    <property type="entry name" value="Exo-inulinase, domain 1"/>
    <property type="match status" value="1"/>
</dbReference>
<keyword evidence="2" id="KW-1185">Reference proteome</keyword>
<evidence type="ECO:0000313" key="2">
    <source>
        <dbReference type="Proteomes" id="UP000317421"/>
    </source>
</evidence>
<proteinExistence type="predicted"/>
<name>A0A5C6AG30_9BACT</name>
<evidence type="ECO:0008006" key="3">
    <source>
        <dbReference type="Google" id="ProtNLM"/>
    </source>
</evidence>
<evidence type="ECO:0000313" key="1">
    <source>
        <dbReference type="EMBL" id="TWT98145.1"/>
    </source>
</evidence>
<dbReference type="EMBL" id="SJPR01000002">
    <property type="protein sequence ID" value="TWT98145.1"/>
    <property type="molecule type" value="Genomic_DNA"/>
</dbReference>
<dbReference type="AlphaFoldDB" id="A0A5C6AG30"/>